<proteinExistence type="predicted"/>
<keyword evidence="1" id="KW-0812">Transmembrane</keyword>
<protein>
    <submittedName>
        <fullName evidence="2">DUF4306 domain-containing protein</fullName>
    </submittedName>
</protein>
<keyword evidence="1" id="KW-0472">Membrane</keyword>
<dbReference type="Proteomes" id="UP001597109">
    <property type="component" value="Unassembled WGS sequence"/>
</dbReference>
<gene>
    <name evidence="2" type="ORF">ACFQ1X_15785</name>
</gene>
<comment type="caution">
    <text evidence="2">The sequence shown here is derived from an EMBL/GenBank/DDBJ whole genome shotgun (WGS) entry which is preliminary data.</text>
</comment>
<keyword evidence="1" id="KW-1133">Transmembrane helix</keyword>
<dbReference type="Pfam" id="PF14154">
    <property type="entry name" value="DUF4306"/>
    <property type="match status" value="1"/>
</dbReference>
<dbReference type="RefSeq" id="WP_379083359.1">
    <property type="nucleotide sequence ID" value="NZ_JBHTKI010000046.1"/>
</dbReference>
<reference evidence="3" key="1">
    <citation type="journal article" date="2019" name="Int. J. Syst. Evol. Microbiol.">
        <title>The Global Catalogue of Microorganisms (GCM) 10K type strain sequencing project: providing services to taxonomists for standard genome sequencing and annotation.</title>
        <authorList>
            <consortium name="The Broad Institute Genomics Platform"/>
            <consortium name="The Broad Institute Genome Sequencing Center for Infectious Disease"/>
            <person name="Wu L."/>
            <person name="Ma J."/>
        </authorList>
    </citation>
    <scope>NUCLEOTIDE SEQUENCE [LARGE SCALE GENOMIC DNA]</scope>
    <source>
        <strain evidence="3">CCUG 56756</strain>
    </source>
</reference>
<sequence>MLIGAVSIFVFATLASWYEGGQLRDNSWVWEHTAIFSNWVNDGYTTAENLLVIDHFVYAAKFEPLFPLLMASSFLWVVFQLTFWLFKGRRAARNTILLLITIASFTLCSSLFDSPTTGFKLFSLFFGVVGLASLLSVFLIDGRKIKELNQFYLFYNK</sequence>
<feature type="transmembrane region" description="Helical" evidence="1">
    <location>
        <begin position="118"/>
        <end position="140"/>
    </location>
</feature>
<dbReference type="EMBL" id="JBHTKI010000046">
    <property type="protein sequence ID" value="MFD1032891.1"/>
    <property type="molecule type" value="Genomic_DNA"/>
</dbReference>
<accession>A0ABW3LGL5</accession>
<organism evidence="2 3">
    <name type="scientific">Metaplanococcus flavidus</name>
    <dbReference type="NCBI Taxonomy" id="569883"/>
    <lineage>
        <taxon>Bacteria</taxon>
        <taxon>Bacillati</taxon>
        <taxon>Bacillota</taxon>
        <taxon>Bacilli</taxon>
        <taxon>Bacillales</taxon>
        <taxon>Caryophanaceae</taxon>
        <taxon>Metaplanococcus</taxon>
    </lineage>
</organism>
<name>A0ABW3LGL5_9BACL</name>
<feature type="transmembrane region" description="Helical" evidence="1">
    <location>
        <begin position="95"/>
        <end position="112"/>
    </location>
</feature>
<keyword evidence="3" id="KW-1185">Reference proteome</keyword>
<evidence type="ECO:0000256" key="1">
    <source>
        <dbReference type="SAM" id="Phobius"/>
    </source>
</evidence>
<dbReference type="InterPro" id="IPR025440">
    <property type="entry name" value="DUF4306"/>
</dbReference>
<evidence type="ECO:0000313" key="2">
    <source>
        <dbReference type="EMBL" id="MFD1032891.1"/>
    </source>
</evidence>
<feature type="transmembrane region" description="Helical" evidence="1">
    <location>
        <begin position="65"/>
        <end position="86"/>
    </location>
</feature>
<evidence type="ECO:0000313" key="3">
    <source>
        <dbReference type="Proteomes" id="UP001597109"/>
    </source>
</evidence>